<evidence type="ECO:0000256" key="7">
    <source>
        <dbReference type="RuleBase" id="RU003346"/>
    </source>
</evidence>
<dbReference type="PROSITE" id="PS00217">
    <property type="entry name" value="SUGAR_TRANSPORT_2"/>
    <property type="match status" value="1"/>
</dbReference>
<feature type="transmembrane region" description="Helical" evidence="8">
    <location>
        <begin position="400"/>
        <end position="418"/>
    </location>
</feature>
<dbReference type="GO" id="GO:0005351">
    <property type="term" value="F:carbohydrate:proton symporter activity"/>
    <property type="evidence" value="ECO:0007669"/>
    <property type="project" value="TreeGrafter"/>
</dbReference>
<feature type="transmembrane region" description="Helical" evidence="8">
    <location>
        <begin position="363"/>
        <end position="388"/>
    </location>
</feature>
<dbReference type="Pfam" id="PF00083">
    <property type="entry name" value="Sugar_tr"/>
    <property type="match status" value="1"/>
</dbReference>
<keyword evidence="4 8" id="KW-0812">Transmembrane</keyword>
<evidence type="ECO:0000256" key="5">
    <source>
        <dbReference type="ARBA" id="ARBA00022989"/>
    </source>
</evidence>
<evidence type="ECO:0000256" key="3">
    <source>
        <dbReference type="ARBA" id="ARBA00022448"/>
    </source>
</evidence>
<feature type="transmembrane region" description="Helical" evidence="8">
    <location>
        <begin position="49"/>
        <end position="66"/>
    </location>
</feature>
<dbReference type="InterPro" id="IPR036259">
    <property type="entry name" value="MFS_trans_sf"/>
</dbReference>
<feature type="transmembrane region" description="Helical" evidence="8">
    <location>
        <begin position="171"/>
        <end position="192"/>
    </location>
</feature>
<comment type="subcellular location">
    <subcellularLocation>
        <location evidence="1">Membrane</location>
        <topology evidence="1">Multi-pass membrane protein</topology>
    </subcellularLocation>
</comment>
<dbReference type="InterPro" id="IPR005829">
    <property type="entry name" value="Sugar_transporter_CS"/>
</dbReference>
<feature type="domain" description="Major facilitator superfamily (MFS) profile" evidence="9">
    <location>
        <begin position="10"/>
        <end position="453"/>
    </location>
</feature>
<dbReference type="PANTHER" id="PTHR48022">
    <property type="entry name" value="PLASTIDIC GLUCOSE TRANSPORTER 4"/>
    <property type="match status" value="1"/>
</dbReference>
<dbReference type="InterPro" id="IPR005828">
    <property type="entry name" value="MFS_sugar_transport-like"/>
</dbReference>
<dbReference type="AlphaFoldDB" id="A0A2G5HTP1"/>
<dbReference type="Gene3D" id="1.20.1250.20">
    <property type="entry name" value="MFS general substrate transporter like domains"/>
    <property type="match status" value="1"/>
</dbReference>
<evidence type="ECO:0000256" key="8">
    <source>
        <dbReference type="SAM" id="Phobius"/>
    </source>
</evidence>
<keyword evidence="13" id="KW-1185">Reference proteome</keyword>
<dbReference type="EMBL" id="CP134191">
    <property type="protein sequence ID" value="WPB06983.1"/>
    <property type="molecule type" value="Genomic_DNA"/>
</dbReference>
<reference evidence="11 13" key="2">
    <citation type="submission" date="2023-09" db="EMBL/GenBank/DDBJ databases">
        <title>Complete-Gapless Cercospora beticola genome.</title>
        <authorList>
            <person name="Wyatt N.A."/>
            <person name="Spanner R.E."/>
            <person name="Bolton M.D."/>
        </authorList>
    </citation>
    <scope>NUCLEOTIDE SEQUENCE [LARGE SCALE GENOMIC DNA]</scope>
    <source>
        <strain evidence="11">Cb09-40</strain>
    </source>
</reference>
<gene>
    <name evidence="10" type="ORF">CB0940_10277</name>
    <name evidence="11" type="ORF">RHO25_011643</name>
</gene>
<dbReference type="GO" id="GO:0016020">
    <property type="term" value="C:membrane"/>
    <property type="evidence" value="ECO:0007669"/>
    <property type="project" value="UniProtKB-SubCell"/>
</dbReference>
<keyword evidence="3 7" id="KW-0813">Transport</keyword>
<evidence type="ECO:0000259" key="9">
    <source>
        <dbReference type="PROSITE" id="PS50850"/>
    </source>
</evidence>
<dbReference type="SUPFAM" id="SSF103473">
    <property type="entry name" value="MFS general substrate transporter"/>
    <property type="match status" value="1"/>
</dbReference>
<dbReference type="OrthoDB" id="6612291at2759"/>
<evidence type="ECO:0000256" key="1">
    <source>
        <dbReference type="ARBA" id="ARBA00004141"/>
    </source>
</evidence>
<dbReference type="NCBIfam" id="TIGR00879">
    <property type="entry name" value="SP"/>
    <property type="match status" value="1"/>
</dbReference>
<feature type="transmembrane region" description="Helical" evidence="8">
    <location>
        <begin position="78"/>
        <end position="96"/>
    </location>
</feature>
<comment type="similarity">
    <text evidence="2 7">Belongs to the major facilitator superfamily. Sugar transporter (TC 2.A.1.1) family.</text>
</comment>
<dbReference type="FunFam" id="1.20.1250.20:FF:000090">
    <property type="entry name" value="MFS sugar transporter, putative"/>
    <property type="match status" value="1"/>
</dbReference>
<evidence type="ECO:0000256" key="2">
    <source>
        <dbReference type="ARBA" id="ARBA00010992"/>
    </source>
</evidence>
<keyword evidence="5 8" id="KW-1133">Transmembrane helix</keyword>
<reference evidence="10 12" key="1">
    <citation type="submission" date="2015-10" db="EMBL/GenBank/DDBJ databases">
        <title>The cercosporin biosynthetic gene cluster was horizontally transferred to several fungal lineages and shown to be expanded in Cercospora beticola based on microsynteny with recipient genomes.</title>
        <authorList>
            <person name="De Jonge R."/>
            <person name="Ebert M.K."/>
            <person name="Suttle J.C."/>
            <person name="Jurick Ii W.M."/>
            <person name="Secor G.A."/>
            <person name="Thomma B.P."/>
            <person name="Van De Peer Y."/>
            <person name="Bolton M.D."/>
        </authorList>
    </citation>
    <scope>NUCLEOTIDE SEQUENCE [LARGE SCALE GENOMIC DNA]</scope>
    <source>
        <strain evidence="10 12">09-40</strain>
    </source>
</reference>
<dbReference type="InterPro" id="IPR003663">
    <property type="entry name" value="Sugar/inositol_transpt"/>
</dbReference>
<dbReference type="InterPro" id="IPR020846">
    <property type="entry name" value="MFS_dom"/>
</dbReference>
<dbReference type="PRINTS" id="PR00171">
    <property type="entry name" value="SUGRTRNSPORT"/>
</dbReference>
<dbReference type="Proteomes" id="UP000230605">
    <property type="component" value="Chromosome 8"/>
</dbReference>
<evidence type="ECO:0000256" key="4">
    <source>
        <dbReference type="ARBA" id="ARBA00022692"/>
    </source>
</evidence>
<proteinExistence type="inferred from homology"/>
<dbReference type="Proteomes" id="UP001302367">
    <property type="component" value="Chromosome 8"/>
</dbReference>
<protein>
    <submittedName>
        <fullName evidence="10">Quinate permease</fullName>
    </submittedName>
</protein>
<keyword evidence="6 8" id="KW-0472">Membrane</keyword>
<feature type="transmembrane region" description="Helical" evidence="8">
    <location>
        <begin position="430"/>
        <end position="449"/>
    </location>
</feature>
<dbReference type="EMBL" id="LKMD01000103">
    <property type="protein sequence ID" value="PIA95914.1"/>
    <property type="molecule type" value="Genomic_DNA"/>
</dbReference>
<feature type="transmembrane region" description="Helical" evidence="8">
    <location>
        <begin position="102"/>
        <end position="125"/>
    </location>
</feature>
<evidence type="ECO:0000256" key="6">
    <source>
        <dbReference type="ARBA" id="ARBA00023136"/>
    </source>
</evidence>
<feature type="transmembrane region" description="Helical" evidence="8">
    <location>
        <begin position="304"/>
        <end position="323"/>
    </location>
</feature>
<dbReference type="PROSITE" id="PS50850">
    <property type="entry name" value="MFS"/>
    <property type="match status" value="1"/>
</dbReference>
<evidence type="ECO:0000313" key="13">
    <source>
        <dbReference type="Proteomes" id="UP001302367"/>
    </source>
</evidence>
<dbReference type="PROSITE" id="PS00216">
    <property type="entry name" value="SUGAR_TRANSPORT_1"/>
    <property type="match status" value="1"/>
</dbReference>
<evidence type="ECO:0000313" key="10">
    <source>
        <dbReference type="EMBL" id="PIA95914.1"/>
    </source>
</evidence>
<evidence type="ECO:0000313" key="12">
    <source>
        <dbReference type="Proteomes" id="UP000230605"/>
    </source>
</evidence>
<dbReference type="PANTHER" id="PTHR48022:SF37">
    <property type="entry name" value="MAJOR FACILITATOR SUPERFAMILY (MFS) PROFILE DOMAIN-CONTAINING PROTEIN-RELATED"/>
    <property type="match status" value="1"/>
</dbReference>
<accession>A0A2G5HTP1</accession>
<sequence>MNPKLYQLLVGLFASLGSVLFGYDLGVIGGVLAADSFKNYFNNPTKNEIGAVVSVFTGGAFFVAAFAGPSGDYFGRRLTIMMGAIIFIFGSALQTGAQNLGFLYSGRAIAGIGVGFLVMIVPLYQAEISHPTTRGRLTGLQQFMIGNGAIVAVYCTYGTNKNLGEFDNNVWRIPLGMQMVPAGILALLILLFPESPRWLLDHGKSEEALATLARLHSRGNANDAFVQAEFQQLTEQIQDERRNGVSGYKDLLTNKASLRRLILVTAIQASVQMMGVVRAMQYFLPDIYAALNVGTNDALKYQGIGYAVSIVAQLCTILFIDRIGRRWPMIIGNLACSLCFVVIAAVIARFFSVSQGTQKSLLWLFIVFNWVFQFAFSFTCGSLSWIIPSEVFDTRTRSKGVSIGVMVSFAFNTMIGQITAPTIESQGWRYFLLFVICNVTNAIFFWAFLPETTRRPLEGMNYLFSSTSWFVPGTKSRSIPSELLERSEELEAKRAAVRMEDATQ</sequence>
<feature type="transmembrane region" description="Helical" evidence="8">
    <location>
        <begin position="330"/>
        <end position="351"/>
    </location>
</feature>
<organism evidence="10 12">
    <name type="scientific">Cercospora beticola</name>
    <name type="common">Sugarbeet leaf spot fungus</name>
    <dbReference type="NCBI Taxonomy" id="122368"/>
    <lineage>
        <taxon>Eukaryota</taxon>
        <taxon>Fungi</taxon>
        <taxon>Dikarya</taxon>
        <taxon>Ascomycota</taxon>
        <taxon>Pezizomycotina</taxon>
        <taxon>Dothideomycetes</taxon>
        <taxon>Dothideomycetidae</taxon>
        <taxon>Mycosphaerellales</taxon>
        <taxon>Mycosphaerellaceae</taxon>
        <taxon>Cercospora</taxon>
    </lineage>
</organism>
<dbReference type="InterPro" id="IPR050360">
    <property type="entry name" value="MFS_Sugar_Transporters"/>
</dbReference>
<evidence type="ECO:0000313" key="11">
    <source>
        <dbReference type="EMBL" id="WPB06983.1"/>
    </source>
</evidence>
<feature type="transmembrane region" description="Helical" evidence="8">
    <location>
        <begin position="137"/>
        <end position="159"/>
    </location>
</feature>
<name>A0A2G5HTP1_CERBT</name>
<feature type="transmembrane region" description="Helical" evidence="8">
    <location>
        <begin position="261"/>
        <end position="284"/>
    </location>
</feature>